<dbReference type="SUPFAM" id="SSF103481">
    <property type="entry name" value="Multidrug resistance efflux transporter EmrE"/>
    <property type="match status" value="1"/>
</dbReference>
<keyword evidence="3" id="KW-1185">Reference proteome</keyword>
<protein>
    <submittedName>
        <fullName evidence="2">DMT family transporter</fullName>
    </submittedName>
</protein>
<feature type="transmembrane region" description="Helical" evidence="1">
    <location>
        <begin position="130"/>
        <end position="152"/>
    </location>
</feature>
<dbReference type="Proteomes" id="UP001589788">
    <property type="component" value="Unassembled WGS sequence"/>
</dbReference>
<dbReference type="NCBIfam" id="NF038012">
    <property type="entry name" value="DMT_1"/>
    <property type="match status" value="1"/>
</dbReference>
<feature type="transmembrane region" description="Helical" evidence="1">
    <location>
        <begin position="197"/>
        <end position="215"/>
    </location>
</feature>
<dbReference type="EMBL" id="JBHLYQ010000198">
    <property type="protein sequence ID" value="MFC0082951.1"/>
    <property type="molecule type" value="Genomic_DNA"/>
</dbReference>
<accession>A0ABV6C5J5</accession>
<reference evidence="2 3" key="1">
    <citation type="submission" date="2024-09" db="EMBL/GenBank/DDBJ databases">
        <authorList>
            <person name="Sun Q."/>
            <person name="Mori K."/>
        </authorList>
    </citation>
    <scope>NUCLEOTIDE SEQUENCE [LARGE SCALE GENOMIC DNA]</scope>
    <source>
        <strain evidence="2 3">JCM 15389</strain>
    </source>
</reference>
<comment type="caution">
    <text evidence="2">The sequence shown here is derived from an EMBL/GenBank/DDBJ whole genome shotgun (WGS) entry which is preliminary data.</text>
</comment>
<dbReference type="PANTHER" id="PTHR40761">
    <property type="entry name" value="CONSERVED INTEGRAL MEMBRANE ALANINE VALINE AND LEUCINE RICH PROTEIN-RELATED"/>
    <property type="match status" value="1"/>
</dbReference>
<dbReference type="InterPro" id="IPR037185">
    <property type="entry name" value="EmrE-like"/>
</dbReference>
<gene>
    <name evidence="2" type="ORF">ACFFRE_12510</name>
</gene>
<feature type="transmembrane region" description="Helical" evidence="1">
    <location>
        <begin position="250"/>
        <end position="272"/>
    </location>
</feature>
<keyword evidence="1" id="KW-0812">Transmembrane</keyword>
<feature type="transmembrane region" description="Helical" evidence="1">
    <location>
        <begin position="76"/>
        <end position="94"/>
    </location>
</feature>
<dbReference type="RefSeq" id="WP_248108864.1">
    <property type="nucleotide sequence ID" value="NZ_JAKHEX010000021.1"/>
</dbReference>
<feature type="transmembrane region" description="Helical" evidence="1">
    <location>
        <begin position="101"/>
        <end position="118"/>
    </location>
</feature>
<feature type="transmembrane region" description="Helical" evidence="1">
    <location>
        <begin position="159"/>
        <end position="177"/>
    </location>
</feature>
<proteinExistence type="predicted"/>
<evidence type="ECO:0000256" key="1">
    <source>
        <dbReference type="SAM" id="Phobius"/>
    </source>
</evidence>
<evidence type="ECO:0000313" key="2">
    <source>
        <dbReference type="EMBL" id="MFC0082951.1"/>
    </source>
</evidence>
<sequence length="314" mass="32593">MAYLFAVGAALANALTTILQRLGVREAPPEASLRLALLTHAIRRPVWLAGTGTLLLGFLLQAAALHEGPLSEVQPVLTLELPFLVAILGLWFGVQVGLREWGGAILGAGGLAVFLAAADPQRGPRVPDLRVWGLVAFSVVAASALALGLAQIGSAQWRAAMYGASAAIMFAFSASLIRQLMLDLSQGFWTLFLRWELWAMAGSGLAAVFLAQNAFHAGPVTASQPTLVIVDPLASIGIGIGLFGDQLQTAGGRGVVESVALLVMCIGGLVLARSPVVADLKAPEGQGQVALVRRRRGGRRASLGKGASPDVPCC</sequence>
<feature type="transmembrane region" description="Helical" evidence="1">
    <location>
        <begin position="45"/>
        <end position="64"/>
    </location>
</feature>
<name>A0ABV6C5J5_9ACTN</name>
<keyword evidence="1" id="KW-0472">Membrane</keyword>
<keyword evidence="1" id="KW-1133">Transmembrane helix</keyword>
<feature type="transmembrane region" description="Helical" evidence="1">
    <location>
        <begin position="227"/>
        <end position="244"/>
    </location>
</feature>
<organism evidence="2 3">
    <name type="scientific">Aciditerrimonas ferrireducens</name>
    <dbReference type="NCBI Taxonomy" id="667306"/>
    <lineage>
        <taxon>Bacteria</taxon>
        <taxon>Bacillati</taxon>
        <taxon>Actinomycetota</taxon>
        <taxon>Acidimicrobiia</taxon>
        <taxon>Acidimicrobiales</taxon>
        <taxon>Acidimicrobiaceae</taxon>
        <taxon>Aciditerrimonas</taxon>
    </lineage>
</organism>
<evidence type="ECO:0000313" key="3">
    <source>
        <dbReference type="Proteomes" id="UP001589788"/>
    </source>
</evidence>
<dbReference type="PANTHER" id="PTHR40761:SF1">
    <property type="entry name" value="CONSERVED INTEGRAL MEMBRANE ALANINE VALINE AND LEUCINE RICH PROTEIN-RELATED"/>
    <property type="match status" value="1"/>
</dbReference>